<dbReference type="Pfam" id="PF01943">
    <property type="entry name" value="Polysacc_synt"/>
    <property type="match status" value="1"/>
</dbReference>
<evidence type="ECO:0000256" key="1">
    <source>
        <dbReference type="ARBA" id="ARBA00004651"/>
    </source>
</evidence>
<feature type="transmembrane region" description="Helical" evidence="6">
    <location>
        <begin position="477"/>
        <end position="502"/>
    </location>
</feature>
<evidence type="ECO:0000313" key="8">
    <source>
        <dbReference type="Proteomes" id="UP000199481"/>
    </source>
</evidence>
<feature type="transmembrane region" description="Helical" evidence="6">
    <location>
        <begin position="143"/>
        <end position="160"/>
    </location>
</feature>
<dbReference type="CDD" id="cd13124">
    <property type="entry name" value="MATE_SpoVB_like"/>
    <property type="match status" value="1"/>
</dbReference>
<keyword evidence="4 6" id="KW-1133">Transmembrane helix</keyword>
<gene>
    <name evidence="7" type="ORF">SAMN04487752_1698</name>
</gene>
<dbReference type="InterPro" id="IPR024923">
    <property type="entry name" value="PG_synth_SpoVB"/>
</dbReference>
<keyword evidence="5 6" id="KW-0472">Membrane</keyword>
<protein>
    <submittedName>
        <fullName evidence="7">Membrane protein involved in the export of O-antigen and teichoic acid</fullName>
    </submittedName>
</protein>
<dbReference type="EMBL" id="FNJW01000008">
    <property type="protein sequence ID" value="SDQ30491.1"/>
    <property type="molecule type" value="Genomic_DNA"/>
</dbReference>
<feature type="transmembrane region" description="Helical" evidence="6">
    <location>
        <begin position="61"/>
        <end position="81"/>
    </location>
</feature>
<evidence type="ECO:0000256" key="3">
    <source>
        <dbReference type="ARBA" id="ARBA00022692"/>
    </source>
</evidence>
<dbReference type="InterPro" id="IPR050833">
    <property type="entry name" value="Poly_Biosynth_Transport"/>
</dbReference>
<feature type="transmembrane region" description="Helical" evidence="6">
    <location>
        <begin position="181"/>
        <end position="199"/>
    </location>
</feature>
<feature type="transmembrane region" description="Helical" evidence="6">
    <location>
        <begin position="389"/>
        <end position="410"/>
    </location>
</feature>
<dbReference type="PANTHER" id="PTHR30250:SF21">
    <property type="entry name" value="LIPID II FLIPPASE MURJ"/>
    <property type="match status" value="1"/>
</dbReference>
<feature type="transmembrane region" description="Helical" evidence="6">
    <location>
        <begin position="417"/>
        <end position="438"/>
    </location>
</feature>
<accession>A0A1H0ZT98</accession>
<organism evidence="7 8">
    <name type="scientific">Carnobacterium viridans</name>
    <dbReference type="NCBI Taxonomy" id="174587"/>
    <lineage>
        <taxon>Bacteria</taxon>
        <taxon>Bacillati</taxon>
        <taxon>Bacillota</taxon>
        <taxon>Bacilli</taxon>
        <taxon>Lactobacillales</taxon>
        <taxon>Carnobacteriaceae</taxon>
        <taxon>Carnobacterium</taxon>
    </lineage>
</organism>
<keyword evidence="8" id="KW-1185">Reference proteome</keyword>
<feature type="transmembrane region" description="Helical" evidence="6">
    <location>
        <begin position="508"/>
        <end position="528"/>
    </location>
</feature>
<feature type="transmembrane region" description="Helical" evidence="6">
    <location>
        <begin position="254"/>
        <end position="274"/>
    </location>
</feature>
<reference evidence="8" key="1">
    <citation type="submission" date="2016-10" db="EMBL/GenBank/DDBJ databases">
        <authorList>
            <person name="Varghese N."/>
            <person name="Submissions S."/>
        </authorList>
    </citation>
    <scope>NUCLEOTIDE SEQUENCE [LARGE SCALE GENOMIC DNA]</scope>
    <source>
        <strain evidence="8">MPL-11</strain>
    </source>
</reference>
<dbReference type="InterPro" id="IPR002797">
    <property type="entry name" value="Polysacc_synth"/>
</dbReference>
<feature type="transmembrane region" description="Helical" evidence="6">
    <location>
        <begin position="312"/>
        <end position="331"/>
    </location>
</feature>
<proteinExistence type="predicted"/>
<keyword evidence="2" id="KW-1003">Cell membrane</keyword>
<feature type="transmembrane region" description="Helical" evidence="6">
    <location>
        <begin position="205"/>
        <end position="226"/>
    </location>
</feature>
<feature type="transmembrane region" description="Helical" evidence="6">
    <location>
        <begin position="351"/>
        <end position="369"/>
    </location>
</feature>
<dbReference type="AlphaFoldDB" id="A0A1H0ZT98"/>
<dbReference type="PIRSF" id="PIRSF038958">
    <property type="entry name" value="PG_synth_SpoVB"/>
    <property type="match status" value="1"/>
</dbReference>
<evidence type="ECO:0000256" key="6">
    <source>
        <dbReference type="SAM" id="Phobius"/>
    </source>
</evidence>
<evidence type="ECO:0000313" key="7">
    <source>
        <dbReference type="EMBL" id="SDQ30491.1"/>
    </source>
</evidence>
<evidence type="ECO:0000256" key="5">
    <source>
        <dbReference type="ARBA" id="ARBA00023136"/>
    </source>
</evidence>
<name>A0A1H0ZT98_9LACT</name>
<keyword evidence="3 6" id="KW-0812">Transmembrane</keyword>
<evidence type="ECO:0000256" key="4">
    <source>
        <dbReference type="ARBA" id="ARBA00022989"/>
    </source>
</evidence>
<evidence type="ECO:0000256" key="2">
    <source>
        <dbReference type="ARBA" id="ARBA00022475"/>
    </source>
</evidence>
<dbReference type="GO" id="GO:0005886">
    <property type="term" value="C:plasma membrane"/>
    <property type="evidence" value="ECO:0007669"/>
    <property type="project" value="UniProtKB-SubCell"/>
</dbReference>
<dbReference type="RefSeq" id="WP_226776543.1">
    <property type="nucleotide sequence ID" value="NZ_CP084916.1"/>
</dbReference>
<feature type="transmembrane region" description="Helical" evidence="6">
    <location>
        <begin position="444"/>
        <end position="465"/>
    </location>
</feature>
<dbReference type="PANTHER" id="PTHR30250">
    <property type="entry name" value="PST FAMILY PREDICTED COLANIC ACID TRANSPORTER"/>
    <property type="match status" value="1"/>
</dbReference>
<comment type="subcellular location">
    <subcellularLocation>
        <location evidence="1">Cell membrane</location>
        <topology evidence="1">Multi-pass membrane protein</topology>
    </subcellularLocation>
</comment>
<dbReference type="Proteomes" id="UP000199481">
    <property type="component" value="Unassembled WGS sequence"/>
</dbReference>
<feature type="transmembrane region" description="Helical" evidence="6">
    <location>
        <begin position="102"/>
        <end position="123"/>
    </location>
</feature>
<sequence length="553" mass="60912">MSDETRTKTNEINSQDKMVNGSAWMTGGSILSRILGVLYIIPWMGNKDVATAANALYGIGYTPYALFLNIATAGVPSAIAKQVSYYNALGEYQVSRDIYKKGLQIMAITGVVSAVVMYVIAPFIASNSPVATVEDSTQVIRSLSWALLIIPCMSVTRGFIQGHHTMAPSAISQVIEQVGRVIFMLMAVYIIRIVMNGEVVDAVSASTFGAFVGALFSTLYLLFVIWRKKPEMDRNLAISKKNSTVSTNAILKSIIKTAIPFIIIGSGITLYQLIDQLIDQFTFDPMIRAVTNMTTKQIIDHYAIVAVNANKLIMVVISIAGSMAITSVPVISELLAKNKLKDMRDQLSNNIQLFFFIMFPAVIGMVVVSKPLYTVFYGYSAFGTSILQWSSYMSLFLGLFVLFGSTLQAIKQTKSALTSLFIGLVVKLITQFPLLYLFQTHGMLLSNILGFGVTIYLMLLALNKIAPLAIKPLAKQLSLIVLVTLAMSLIVFVVQLSMYQLFDHKNRLGALFNVGISATIGGFFYLYMTLKIRLADRLLGNRIEGLRRKLKIK</sequence>
<feature type="transmembrane region" description="Helical" evidence="6">
    <location>
        <begin position="21"/>
        <end position="41"/>
    </location>
</feature>